<accession>A0A0F9CNY5</accession>
<organism evidence="1">
    <name type="scientific">marine sediment metagenome</name>
    <dbReference type="NCBI Taxonomy" id="412755"/>
    <lineage>
        <taxon>unclassified sequences</taxon>
        <taxon>metagenomes</taxon>
        <taxon>ecological metagenomes</taxon>
    </lineage>
</organism>
<evidence type="ECO:0008006" key="2">
    <source>
        <dbReference type="Google" id="ProtNLM"/>
    </source>
</evidence>
<reference evidence="1" key="1">
    <citation type="journal article" date="2015" name="Nature">
        <title>Complex archaea that bridge the gap between prokaryotes and eukaryotes.</title>
        <authorList>
            <person name="Spang A."/>
            <person name="Saw J.H."/>
            <person name="Jorgensen S.L."/>
            <person name="Zaremba-Niedzwiedzka K."/>
            <person name="Martijn J."/>
            <person name="Lind A.E."/>
            <person name="van Eijk R."/>
            <person name="Schleper C."/>
            <person name="Guy L."/>
            <person name="Ettema T.J."/>
        </authorList>
    </citation>
    <scope>NUCLEOTIDE SEQUENCE</scope>
</reference>
<comment type="caution">
    <text evidence="1">The sequence shown here is derived from an EMBL/GenBank/DDBJ whole genome shotgun (WGS) entry which is preliminary data.</text>
</comment>
<feature type="non-terminal residue" evidence="1">
    <location>
        <position position="1"/>
    </location>
</feature>
<dbReference type="EMBL" id="LAZR01043322">
    <property type="protein sequence ID" value="KKL07361.1"/>
    <property type="molecule type" value="Genomic_DNA"/>
</dbReference>
<sequence length="59" mass="6712">TTPILNVHHIDYDKKNCGMDNLVTLCASCNTRANVNRGFWIELYKFLIEKNHGRACGVC</sequence>
<protein>
    <recommendedName>
        <fullName evidence="2">HNH nuclease domain-containing protein</fullName>
    </recommendedName>
</protein>
<evidence type="ECO:0000313" key="1">
    <source>
        <dbReference type="EMBL" id="KKL07361.1"/>
    </source>
</evidence>
<dbReference type="InterPro" id="IPR003615">
    <property type="entry name" value="HNH_nuc"/>
</dbReference>
<gene>
    <name evidence="1" type="ORF">LCGC14_2586770</name>
</gene>
<proteinExistence type="predicted"/>
<name>A0A0F9CNY5_9ZZZZ</name>
<dbReference type="CDD" id="cd00085">
    <property type="entry name" value="HNHc"/>
    <property type="match status" value="1"/>
</dbReference>
<dbReference type="AlphaFoldDB" id="A0A0F9CNY5"/>